<gene>
    <name evidence="1" type="ORF">FKX85_04785</name>
</gene>
<dbReference type="AlphaFoldDB" id="A0A514CNV6"/>
<proteinExistence type="predicted"/>
<sequence length="19" mass="2338">MLFLSDNHKNYSCWHQLSN</sequence>
<keyword evidence="2" id="KW-1185">Reference proteome</keyword>
<dbReference type="EMBL" id="CP041253">
    <property type="protein sequence ID" value="QDH81488.1"/>
    <property type="molecule type" value="Genomic_DNA"/>
</dbReference>
<dbReference type="Proteomes" id="UP000316614">
    <property type="component" value="Chromosome"/>
</dbReference>
<accession>A0A514CNV6</accession>
<name>A0A514CNV6_9BACT</name>
<evidence type="ECO:0000313" key="1">
    <source>
        <dbReference type="EMBL" id="QDH81488.1"/>
    </source>
</evidence>
<organism evidence="1 2">
    <name type="scientific">Echinicola soli</name>
    <dbReference type="NCBI Taxonomy" id="2591634"/>
    <lineage>
        <taxon>Bacteria</taxon>
        <taxon>Pseudomonadati</taxon>
        <taxon>Bacteroidota</taxon>
        <taxon>Cytophagia</taxon>
        <taxon>Cytophagales</taxon>
        <taxon>Cyclobacteriaceae</taxon>
        <taxon>Echinicola</taxon>
    </lineage>
</organism>
<protein>
    <submittedName>
        <fullName evidence="1">Uncharacterized protein</fullName>
    </submittedName>
</protein>
<dbReference type="KEGG" id="echi:FKX85_04785"/>
<reference evidence="1 2" key="1">
    <citation type="submission" date="2019-06" db="EMBL/GenBank/DDBJ databases">
        <title>Echinicola alkalisoli sp. nov. isolated from saline soil.</title>
        <authorList>
            <person name="Sun J.-Q."/>
            <person name="Xu L."/>
        </authorList>
    </citation>
    <scope>NUCLEOTIDE SEQUENCE [LARGE SCALE GENOMIC DNA]</scope>
    <source>
        <strain evidence="1 2">LN3S3</strain>
    </source>
</reference>
<evidence type="ECO:0000313" key="2">
    <source>
        <dbReference type="Proteomes" id="UP000316614"/>
    </source>
</evidence>